<reference evidence="2" key="1">
    <citation type="submission" date="2015-08" db="UniProtKB">
        <authorList>
            <consortium name="WormBaseParasite"/>
        </authorList>
    </citation>
    <scope>IDENTIFICATION</scope>
</reference>
<dbReference type="WBParaSite" id="SSTP_0000726100.1">
    <property type="protein sequence ID" value="SSTP_0000726100.1"/>
    <property type="gene ID" value="SSTP_0000726100"/>
</dbReference>
<proteinExistence type="predicted"/>
<dbReference type="Proteomes" id="UP000035681">
    <property type="component" value="Unplaced"/>
</dbReference>
<evidence type="ECO:0000313" key="1">
    <source>
        <dbReference type="Proteomes" id="UP000035681"/>
    </source>
</evidence>
<organism evidence="2">
    <name type="scientific">Strongyloides stercoralis</name>
    <name type="common">Threadworm</name>
    <dbReference type="NCBI Taxonomy" id="6248"/>
    <lineage>
        <taxon>Eukaryota</taxon>
        <taxon>Metazoa</taxon>
        <taxon>Ecdysozoa</taxon>
        <taxon>Nematoda</taxon>
        <taxon>Chromadorea</taxon>
        <taxon>Rhabditida</taxon>
        <taxon>Tylenchina</taxon>
        <taxon>Panagrolaimomorpha</taxon>
        <taxon>Strongyloidoidea</taxon>
        <taxon>Strongyloididae</taxon>
        <taxon>Strongyloides</taxon>
    </lineage>
</organism>
<protein>
    <submittedName>
        <fullName evidence="2">AAA domain-containing protein</fullName>
    </submittedName>
</protein>
<sequence length="629" mass="73843">MCVGSNKKKLRKKEVSKEINKTINSETNNCKTINSKVLNCSRELNKEQSTLTTCNNGKKVNTSVKKIESIKPDNKNIINEFFKYEDYKKFKDEDKNLKECKKNGTNINDESKISIVKYNDSENLSFAKNIMKDTDSLKLISRKKRFLETEDCSKYNKENQNSENLSCFDIFDDDSVTLSFFDFNFISKNEFFASYFESLKNTFFMKTLDGTKDKIFKGECKNVKDIMSNFTPYESEIYSKYLVYYAFILETVRFFKSNNTIIDILNTRKWNINEAFKKPTITIVGDQFENNAKFISYLLKKPYNDILDKITKNLENNISFFIPNKIFNKKGPFGELEQNYTDMKKNLFPIFCKSQVDCTAFNDSIFLEKYNLLHLNNSTDKENSQYIEINEYIFKTTDVTTIIFDESKIDQKFMIHLEKLKSHLHKSLFIMNVSNPSISKNDLSIKKEILRWLITDKAKSCEPTKIIVSNLTSVQFTDEKINEVIKFDMKCLNDWLILYQSKALYNRFNDIKKHCGITIIILIILKLFSKKKVKDNILDQKTLNKVTKNNFNHDVDKISKIFNYQLHDPELSNKINFFKVVANDFNIPLIPACWSVVSTLPKIQYFVVDTLERTYDFLIDENEKTKNDN</sequence>
<keyword evidence="1" id="KW-1185">Reference proteome</keyword>
<evidence type="ECO:0000313" key="2">
    <source>
        <dbReference type="WBParaSite" id="SSTP_0000726100.1"/>
    </source>
</evidence>
<accession>A0A0K0ECP6</accession>
<name>A0A0K0ECP6_STRER</name>
<dbReference type="AlphaFoldDB" id="A0A0K0ECP6"/>
<dbReference type="WBParaSite" id="TCONS_00011998.p1">
    <property type="protein sequence ID" value="TCONS_00011998.p1"/>
    <property type="gene ID" value="XLOC_007202"/>
</dbReference>